<keyword evidence="1" id="KW-1133">Transmembrane helix</keyword>
<protein>
    <submittedName>
        <fullName evidence="2">Uncharacterized protein</fullName>
    </submittedName>
</protein>
<reference evidence="2" key="1">
    <citation type="submission" date="2021-05" db="EMBL/GenBank/DDBJ databases">
        <authorList>
            <person name="Alioto T."/>
            <person name="Alioto T."/>
            <person name="Gomez Garrido J."/>
        </authorList>
    </citation>
    <scope>NUCLEOTIDE SEQUENCE</scope>
</reference>
<evidence type="ECO:0000256" key="1">
    <source>
        <dbReference type="SAM" id="Phobius"/>
    </source>
</evidence>
<keyword evidence="1" id="KW-0812">Transmembrane</keyword>
<name>A0A8D8VA71_9HEMI</name>
<dbReference type="EMBL" id="HBUF01359378">
    <property type="protein sequence ID" value="CAG6719806.1"/>
    <property type="molecule type" value="Transcribed_RNA"/>
</dbReference>
<organism evidence="2">
    <name type="scientific">Cacopsylla melanoneura</name>
    <dbReference type="NCBI Taxonomy" id="428564"/>
    <lineage>
        <taxon>Eukaryota</taxon>
        <taxon>Metazoa</taxon>
        <taxon>Ecdysozoa</taxon>
        <taxon>Arthropoda</taxon>
        <taxon>Hexapoda</taxon>
        <taxon>Insecta</taxon>
        <taxon>Pterygota</taxon>
        <taxon>Neoptera</taxon>
        <taxon>Paraneoptera</taxon>
        <taxon>Hemiptera</taxon>
        <taxon>Sternorrhyncha</taxon>
        <taxon>Psylloidea</taxon>
        <taxon>Psyllidae</taxon>
        <taxon>Psyllinae</taxon>
        <taxon>Cacopsylla</taxon>
    </lineage>
</organism>
<accession>A0A8D8VA71</accession>
<evidence type="ECO:0000313" key="2">
    <source>
        <dbReference type="EMBL" id="CAG6719806.1"/>
    </source>
</evidence>
<sequence>MWSTQIFPSLSMLSIFFVVCCMKGQVIKQYIILFRIGFFCSANFTQTISLTKLTETDHIKGCVIRQLSFFLPFLIEFSCFFLHLIDITTSLNLSNNITPN</sequence>
<feature type="transmembrane region" description="Helical" evidence="1">
    <location>
        <begin position="6"/>
        <end position="26"/>
    </location>
</feature>
<feature type="transmembrane region" description="Helical" evidence="1">
    <location>
        <begin position="67"/>
        <end position="85"/>
    </location>
</feature>
<keyword evidence="1" id="KW-0472">Membrane</keyword>
<dbReference type="EMBL" id="HBUF01359376">
    <property type="protein sequence ID" value="CAG6719805.1"/>
    <property type="molecule type" value="Transcribed_RNA"/>
</dbReference>
<dbReference type="AlphaFoldDB" id="A0A8D8VA71"/>
<proteinExistence type="predicted"/>